<dbReference type="PANTHER" id="PTHR10579">
    <property type="entry name" value="CALCIUM-ACTIVATED CHLORIDE CHANNEL REGULATOR"/>
    <property type="match status" value="1"/>
</dbReference>
<organism evidence="2 3">
    <name type="scientific">Corynebacterium ihumii</name>
    <dbReference type="NCBI Taxonomy" id="1232427"/>
    <lineage>
        <taxon>Bacteria</taxon>
        <taxon>Bacillati</taxon>
        <taxon>Actinomycetota</taxon>
        <taxon>Actinomycetes</taxon>
        <taxon>Mycobacteriales</taxon>
        <taxon>Corynebacteriaceae</taxon>
        <taxon>Corynebacterium</taxon>
    </lineage>
</organism>
<dbReference type="InterPro" id="IPR051266">
    <property type="entry name" value="CLCR"/>
</dbReference>
<dbReference type="InterPro" id="IPR036465">
    <property type="entry name" value="vWFA_dom_sf"/>
</dbReference>
<reference evidence="2 3" key="1">
    <citation type="submission" date="2020-10" db="EMBL/GenBank/DDBJ databases">
        <title>Complete genome sequence of Corynebacterium ihumii DSM 45751.</title>
        <authorList>
            <person name="Ruckert C."/>
            <person name="Albersmeier A."/>
            <person name="Busche T."/>
            <person name="Jaenicke S."/>
            <person name="Winkler A."/>
            <person name="Friethjonsson O.H."/>
            <person name="Hreggviethsson G.O."/>
            <person name="Lambert C."/>
            <person name="Badcock D."/>
            <person name="Bernaerts K."/>
            <person name="Anne J."/>
            <person name="Economou A."/>
            <person name="Kalinowski J."/>
        </authorList>
    </citation>
    <scope>NUCLEOTIDE SEQUENCE [LARGE SCALE GENOMIC DNA]</scope>
    <source>
        <strain evidence="2 3">DSM 45751</strain>
    </source>
</reference>
<evidence type="ECO:0000313" key="2">
    <source>
        <dbReference type="EMBL" id="WCZ34497.1"/>
    </source>
</evidence>
<dbReference type="RefSeq" id="WP_051106487.1">
    <property type="nucleotide sequence ID" value="NZ_CP063190.1"/>
</dbReference>
<sequence>MPAEIANQQVIELPFPANEGVVDELLYAYDNSYRQPGTTTFVLDTSGSMEGERIASLKGIMHSLIDGSASTLTGDVSLRDRENVTLQSFASRPNEPVTARFSHEDPASATKLTEYVDGLRASGSTAMYQTLLAALRETDPAGGIPSIVLLSDGEDTVGPRFSEFKKIRATAGRASAVPVRRAR</sequence>
<protein>
    <submittedName>
        <fullName evidence="2">von Willebrand factor type A domain protein</fullName>
    </submittedName>
</protein>
<evidence type="ECO:0000313" key="3">
    <source>
        <dbReference type="Proteomes" id="UP001220577"/>
    </source>
</evidence>
<dbReference type="Proteomes" id="UP001220577">
    <property type="component" value="Chromosome"/>
</dbReference>
<name>A0ABY7UEQ3_9CORY</name>
<dbReference type="InterPro" id="IPR002035">
    <property type="entry name" value="VWF_A"/>
</dbReference>
<gene>
    <name evidence="2" type="ORF">CIHUM_05355</name>
</gene>
<keyword evidence="3" id="KW-1185">Reference proteome</keyword>
<dbReference type="Pfam" id="PF13519">
    <property type="entry name" value="VWA_2"/>
    <property type="match status" value="1"/>
</dbReference>
<dbReference type="SUPFAM" id="SSF53300">
    <property type="entry name" value="vWA-like"/>
    <property type="match status" value="1"/>
</dbReference>
<dbReference type="EMBL" id="CP063190">
    <property type="protein sequence ID" value="WCZ34497.1"/>
    <property type="molecule type" value="Genomic_DNA"/>
</dbReference>
<proteinExistence type="predicted"/>
<evidence type="ECO:0000259" key="1">
    <source>
        <dbReference type="PROSITE" id="PS50234"/>
    </source>
</evidence>
<dbReference type="PROSITE" id="PS50234">
    <property type="entry name" value="VWFA"/>
    <property type="match status" value="1"/>
</dbReference>
<dbReference type="Gene3D" id="3.40.50.410">
    <property type="entry name" value="von Willebrand factor, type A domain"/>
    <property type="match status" value="1"/>
</dbReference>
<accession>A0ABY7UEQ3</accession>
<dbReference type="PANTHER" id="PTHR10579:SF43">
    <property type="entry name" value="ZINC FINGER (C3HC4-TYPE RING FINGER) FAMILY PROTEIN"/>
    <property type="match status" value="1"/>
</dbReference>
<feature type="domain" description="VWFA" evidence="1">
    <location>
        <begin position="38"/>
        <end position="183"/>
    </location>
</feature>